<evidence type="ECO:0000313" key="6">
    <source>
        <dbReference type="Proteomes" id="UP001168821"/>
    </source>
</evidence>
<dbReference type="PANTHER" id="PTHR14491:SF7">
    <property type="entry name" value="SOSONDOWAH, ISOFORM G"/>
    <property type="match status" value="1"/>
</dbReference>
<keyword evidence="6" id="KW-1185">Reference proteome</keyword>
<dbReference type="InterPro" id="IPR058889">
    <property type="entry name" value="WHD_SOWAHA-C"/>
</dbReference>
<evidence type="ECO:0000256" key="2">
    <source>
        <dbReference type="ARBA" id="ARBA00023043"/>
    </source>
</evidence>
<evidence type="ECO:0000259" key="4">
    <source>
        <dbReference type="Pfam" id="PF25877"/>
    </source>
</evidence>
<dbReference type="AlphaFoldDB" id="A0AA38MLE5"/>
<keyword evidence="2" id="KW-0040">ANK repeat</keyword>
<dbReference type="EMBL" id="JALNTZ010000002">
    <property type="protein sequence ID" value="KAJ3660444.1"/>
    <property type="molecule type" value="Genomic_DNA"/>
</dbReference>
<feature type="domain" description="SOWAHA-C winged helix-turn-helix" evidence="4">
    <location>
        <begin position="5"/>
        <end position="76"/>
    </location>
</feature>
<dbReference type="Pfam" id="PF25877">
    <property type="entry name" value="WHD_SOWAH"/>
    <property type="match status" value="1"/>
</dbReference>
<feature type="compositionally biased region" description="Basic and acidic residues" evidence="3">
    <location>
        <begin position="150"/>
        <end position="186"/>
    </location>
</feature>
<feature type="region of interest" description="Disordered" evidence="3">
    <location>
        <begin position="75"/>
        <end position="225"/>
    </location>
</feature>
<accession>A0AA38MLE5</accession>
<evidence type="ECO:0000256" key="3">
    <source>
        <dbReference type="SAM" id="MobiDB-lite"/>
    </source>
</evidence>
<keyword evidence="1" id="KW-0677">Repeat</keyword>
<dbReference type="Proteomes" id="UP001168821">
    <property type="component" value="Unassembled WGS sequence"/>
</dbReference>
<organism evidence="5 6">
    <name type="scientific">Zophobas morio</name>
    <dbReference type="NCBI Taxonomy" id="2755281"/>
    <lineage>
        <taxon>Eukaryota</taxon>
        <taxon>Metazoa</taxon>
        <taxon>Ecdysozoa</taxon>
        <taxon>Arthropoda</taxon>
        <taxon>Hexapoda</taxon>
        <taxon>Insecta</taxon>
        <taxon>Pterygota</taxon>
        <taxon>Neoptera</taxon>
        <taxon>Endopterygota</taxon>
        <taxon>Coleoptera</taxon>
        <taxon>Polyphaga</taxon>
        <taxon>Cucujiformia</taxon>
        <taxon>Tenebrionidae</taxon>
        <taxon>Zophobas</taxon>
    </lineage>
</organism>
<feature type="compositionally biased region" description="Pro residues" evidence="3">
    <location>
        <begin position="110"/>
        <end position="122"/>
    </location>
</feature>
<evidence type="ECO:0000313" key="5">
    <source>
        <dbReference type="EMBL" id="KAJ3660444.1"/>
    </source>
</evidence>
<name>A0AA38MLE5_9CUCU</name>
<protein>
    <recommendedName>
        <fullName evidence="4">SOWAHA-C winged helix-turn-helix domain-containing protein</fullName>
    </recommendedName>
</protein>
<feature type="compositionally biased region" description="Polar residues" evidence="3">
    <location>
        <begin position="75"/>
        <end position="84"/>
    </location>
</feature>
<feature type="compositionally biased region" description="Polar residues" evidence="3">
    <location>
        <begin position="129"/>
        <end position="142"/>
    </location>
</feature>
<comment type="caution">
    <text evidence="5">The sequence shown here is derived from an EMBL/GenBank/DDBJ whole genome shotgun (WGS) entry which is preliminary data.</text>
</comment>
<evidence type="ECO:0000256" key="1">
    <source>
        <dbReference type="ARBA" id="ARBA00022737"/>
    </source>
</evidence>
<sequence>MATSDLTLEQIHSYFKENGNMVKNRELVHHFKEYLTNPASKDDARIKFKKYVNTLAQTKTEGDEKFLILKTKYHNSPTTPTLTFPPNDPRLSLGIPVSPDSSPAKSPAHRQPPPYRPPPPVSSPTQSPDNISLSSVMSQDGTPQAPPRRKAADRQKSVDEDATPTKRVEEEGEEKISVKERMEKFNRMASMDDELSPSPRQNKTSEKSKIDKGAEEDDGASVTSLEPKKCTEWYVTASKGDIQELLKLAQDEPRLVNRKVSKVLRRSGAVADGEGGSRGPEAEDGVWRIRGFV</sequence>
<feature type="compositionally biased region" description="Basic and acidic residues" evidence="3">
    <location>
        <begin position="203"/>
        <end position="213"/>
    </location>
</feature>
<gene>
    <name evidence="5" type="ORF">Zmor_004893</name>
</gene>
<reference evidence="5" key="1">
    <citation type="journal article" date="2023" name="G3 (Bethesda)">
        <title>Whole genome assemblies of Zophobas morio and Tenebrio molitor.</title>
        <authorList>
            <person name="Kaur S."/>
            <person name="Stinson S.A."/>
            <person name="diCenzo G.C."/>
        </authorList>
    </citation>
    <scope>NUCLEOTIDE SEQUENCE</scope>
    <source>
        <strain evidence="5">QUZm001</strain>
    </source>
</reference>
<dbReference type="PANTHER" id="PTHR14491">
    <property type="entry name" value="SOSONDOWAH, ISOFORM G"/>
    <property type="match status" value="1"/>
</dbReference>
<proteinExistence type="predicted"/>